<evidence type="ECO:0000256" key="1">
    <source>
        <dbReference type="SAM" id="MobiDB-lite"/>
    </source>
</evidence>
<dbReference type="Proteomes" id="UP000235786">
    <property type="component" value="Unassembled WGS sequence"/>
</dbReference>
<dbReference type="EMBL" id="KZ613955">
    <property type="protein sequence ID" value="PMD33761.1"/>
    <property type="molecule type" value="Genomic_DNA"/>
</dbReference>
<evidence type="ECO:0000313" key="3">
    <source>
        <dbReference type="Proteomes" id="UP000235786"/>
    </source>
</evidence>
<dbReference type="PANTHER" id="PTHR37540">
    <property type="entry name" value="TRANSCRIPTION FACTOR (ACR-2), PUTATIVE-RELATED-RELATED"/>
    <property type="match status" value="1"/>
</dbReference>
<name>A0A2J6R5G2_HYAVF</name>
<dbReference type="OrthoDB" id="3555295at2759"/>
<dbReference type="Pfam" id="PF11951">
    <property type="entry name" value="Fungal_trans_2"/>
    <property type="match status" value="1"/>
</dbReference>
<dbReference type="AlphaFoldDB" id="A0A2J6R5G2"/>
<feature type="compositionally biased region" description="Polar residues" evidence="1">
    <location>
        <begin position="1"/>
        <end position="10"/>
    </location>
</feature>
<accession>A0A2J6R5G2</accession>
<proteinExistence type="predicted"/>
<feature type="region of interest" description="Disordered" evidence="1">
    <location>
        <begin position="1"/>
        <end position="21"/>
    </location>
</feature>
<evidence type="ECO:0000313" key="2">
    <source>
        <dbReference type="EMBL" id="PMD33761.1"/>
    </source>
</evidence>
<keyword evidence="3" id="KW-1185">Reference proteome</keyword>
<dbReference type="PANTHER" id="PTHR37540:SF5">
    <property type="entry name" value="TRANSCRIPTION FACTOR DOMAIN-CONTAINING PROTEIN"/>
    <property type="match status" value="1"/>
</dbReference>
<reference evidence="2 3" key="1">
    <citation type="submission" date="2016-04" db="EMBL/GenBank/DDBJ databases">
        <title>A degradative enzymes factory behind the ericoid mycorrhizal symbiosis.</title>
        <authorList>
            <consortium name="DOE Joint Genome Institute"/>
            <person name="Martino E."/>
            <person name="Morin E."/>
            <person name="Grelet G."/>
            <person name="Kuo A."/>
            <person name="Kohler A."/>
            <person name="Daghino S."/>
            <person name="Barry K."/>
            <person name="Choi C."/>
            <person name="Cichocki N."/>
            <person name="Clum A."/>
            <person name="Copeland A."/>
            <person name="Hainaut M."/>
            <person name="Haridas S."/>
            <person name="Labutti K."/>
            <person name="Lindquist E."/>
            <person name="Lipzen A."/>
            <person name="Khouja H.-R."/>
            <person name="Murat C."/>
            <person name="Ohm R."/>
            <person name="Olson A."/>
            <person name="Spatafora J."/>
            <person name="Veneault-Fourrey C."/>
            <person name="Henrissat B."/>
            <person name="Grigoriev I."/>
            <person name="Martin F."/>
            <person name="Perotto S."/>
        </authorList>
    </citation>
    <scope>NUCLEOTIDE SEQUENCE [LARGE SCALE GENOMIC DNA]</scope>
    <source>
        <strain evidence="2 3">F</strain>
    </source>
</reference>
<dbReference type="InterPro" id="IPR021858">
    <property type="entry name" value="Fun_TF"/>
</dbReference>
<organism evidence="2 3">
    <name type="scientific">Hyaloscypha variabilis (strain UAMH 11265 / GT02V1 / F)</name>
    <name type="common">Meliniomyces variabilis</name>
    <dbReference type="NCBI Taxonomy" id="1149755"/>
    <lineage>
        <taxon>Eukaryota</taxon>
        <taxon>Fungi</taxon>
        <taxon>Dikarya</taxon>
        <taxon>Ascomycota</taxon>
        <taxon>Pezizomycotina</taxon>
        <taxon>Leotiomycetes</taxon>
        <taxon>Helotiales</taxon>
        <taxon>Hyaloscyphaceae</taxon>
        <taxon>Hyaloscypha</taxon>
        <taxon>Hyaloscypha variabilis</taxon>
    </lineage>
</organism>
<sequence length="600" mass="67137">MSEEGPSNTFTDRRKSRARGTFKMFHPASGRFTEASSSNASEAPIGDFEFINTNRPNESASTNVRKAVRVHVMRQFHKKSREQAAGTNKTRDRADCTSLTTPIISEETLNENIVVATRLATPTDAAITQIEPFRFPSRSPHKDAILIQSNPASADRGISRNSRRLLGPASHNEDRLSRFRLAPRLRPESIRPGPTPALPGASLLDRSSLSLVQFFLEVVARRSMPMSPLSEYEFFKEVTTGGPAFRHGTLTLASAYQALLRGAPVASACHHNSALTIRYVNSSLESVEGQIADGTLAAIACLAAFENIVNPATNTSVHIAGMEELVKLRRAHRCHSAEYLSKLVEWVDLVDATSNLTRPRLSPYQPRTKNLTVADEEEFQARLDAEWGPDFPPGPVIILDGMDEATAKLSYRVRQLSAKANNMATTVIQPEVQRRHTQAIQLLERQVNASVWSLNLNNIRQHGSATRPRRSMAVRTCTRTWHCLTFIYIYMVLRKTPPSSQTLEKLVRRAKLSLQILTHEELWIHFPPRFLLWVLVVVNIAAAGHPDRLWLLQTLKQLQQKLGLDSWEAAKAILVQFAWVDDLCTRPAGLLWKELETFGL</sequence>
<protein>
    <submittedName>
        <fullName evidence="2">Uncharacterized protein</fullName>
    </submittedName>
</protein>
<gene>
    <name evidence="2" type="ORF">L207DRAFT_639164</name>
</gene>